<keyword evidence="3" id="KW-0325">Glycoprotein</keyword>
<dbReference type="Gene3D" id="2.130.10.130">
    <property type="entry name" value="Integrin alpha, N-terminal"/>
    <property type="match status" value="3"/>
</dbReference>
<reference evidence="5" key="1">
    <citation type="journal article" date="2019" name="Int. J. Syst. Evol. Microbiol.">
        <title>The Global Catalogue of Microorganisms (GCM) 10K type strain sequencing project: providing services to taxonomists for standard genome sequencing and annotation.</title>
        <authorList>
            <consortium name="The Broad Institute Genomics Platform"/>
            <consortium name="The Broad Institute Genome Sequencing Center for Infectious Disease"/>
            <person name="Wu L."/>
            <person name="Ma J."/>
        </authorList>
    </citation>
    <scope>NUCLEOTIDE SEQUENCE [LARGE SCALE GENOMIC DNA]</scope>
    <source>
        <strain evidence="5">CCUG 30340</strain>
    </source>
</reference>
<proteinExistence type="predicted"/>
<evidence type="ECO:0000313" key="4">
    <source>
        <dbReference type="EMBL" id="MFC4819816.1"/>
    </source>
</evidence>
<dbReference type="InterPro" id="IPR013517">
    <property type="entry name" value="FG-GAP"/>
</dbReference>
<name>A0ABV9QSK7_9GAMM</name>
<dbReference type="EMBL" id="JBHSHD010000005">
    <property type="protein sequence ID" value="MFC4819816.1"/>
    <property type="molecule type" value="Genomic_DNA"/>
</dbReference>
<dbReference type="InterPro" id="IPR013519">
    <property type="entry name" value="Int_alpha_beta-p"/>
</dbReference>
<dbReference type="PANTHER" id="PTHR46580">
    <property type="entry name" value="SENSOR KINASE-RELATED"/>
    <property type="match status" value="1"/>
</dbReference>
<evidence type="ECO:0000256" key="2">
    <source>
        <dbReference type="ARBA" id="ARBA00022737"/>
    </source>
</evidence>
<evidence type="ECO:0000313" key="5">
    <source>
        <dbReference type="Proteomes" id="UP001595886"/>
    </source>
</evidence>
<comment type="caution">
    <text evidence="4">The sequence shown here is derived from an EMBL/GenBank/DDBJ whole genome shotgun (WGS) entry which is preliminary data.</text>
</comment>
<keyword evidence="1" id="KW-0732">Signal</keyword>
<dbReference type="PANTHER" id="PTHR46580:SF2">
    <property type="entry name" value="MAM DOMAIN-CONTAINING PROTEIN"/>
    <property type="match status" value="1"/>
</dbReference>
<dbReference type="Proteomes" id="UP001595886">
    <property type="component" value="Unassembled WGS sequence"/>
</dbReference>
<dbReference type="InterPro" id="IPR028994">
    <property type="entry name" value="Integrin_alpha_N"/>
</dbReference>
<evidence type="ECO:0000256" key="1">
    <source>
        <dbReference type="ARBA" id="ARBA00022729"/>
    </source>
</evidence>
<protein>
    <submittedName>
        <fullName evidence="4">FG-GAP repeat domain-containing protein</fullName>
    </submittedName>
</protein>
<dbReference type="Pfam" id="PF13517">
    <property type="entry name" value="FG-GAP_3"/>
    <property type="match status" value="6"/>
</dbReference>
<evidence type="ECO:0000256" key="3">
    <source>
        <dbReference type="ARBA" id="ARBA00023180"/>
    </source>
</evidence>
<keyword evidence="2" id="KW-0677">Repeat</keyword>
<dbReference type="SMART" id="SM00191">
    <property type="entry name" value="Int_alpha"/>
    <property type="match status" value="4"/>
</dbReference>
<dbReference type="Gene3D" id="2.30.30.100">
    <property type="match status" value="4"/>
</dbReference>
<sequence length="780" mass="76983">MKTRCVRRSPLMKFLHEKVVRLAFAPLAIGAASQAGGVEAPDFAPAAMHYPNCCFAASFATSDLNGDGVVDLVLGNMMSGDVSVLLSTGGGYADPLTIPLLNQPAGNIAVALGDVDGDGHADLAVVGYDAAEIRVYPGDGAGGFGDPQILDVGSGSQPTGVALGDVTGDGKLDLVVSNGESGSVAVLAGDGSGGFAAAVNSPAGDWPSSPVVADFDADDHLDVAVKNPGTKEVSILFGDGSGQFAAPQAIAVGAESEPFGLAVGDVDGDGHPDLVVANAETGGQEFPPPELPGSVALLRNDGSGGFAPAQSMPAGDGQGRAQGVALADVTGDGKLDIVVSRPNANAVSVLAGDGSGGFAAAVNRPVGQGPGPVVVADVTGDGRGDIVVANAVSPSISVLPTDSDGAFGFAANFAAGEFPHWVIAADLDGDGHADVATANAFGNDVSVLLGDGSGGFAPPVHYPTGDAPTGLAVGDVDGDGHLDLVSANLGGGSISFLRGNGDGTFAAAVDFGAGGSWESPYAVTIGDANGDGKPDVATANTNVSNESISFFAGDGQGGFAAALVLPLASDGMLRDPHGIAIADATGDGKPDLISANTVYGDLSILAGDGAGGFAAATHVSTDLGPVGVEAIDVTGDGIVDLVTLNTTAQSVSVLVGDGSGGYAEAMNYPIFPPQSLDDYKPWPWGMTMADVNGDGKPDIVTANTQNDTISVLLNDGSGGYDTYATFATGALPGAVAVADFNGDGLSDAVTANRENGNISVLFNRGERSDVIFSDGFDAAP</sequence>
<organism evidence="4 5">
    <name type="scientific">Dokdonella ginsengisoli</name>
    <dbReference type="NCBI Taxonomy" id="363846"/>
    <lineage>
        <taxon>Bacteria</taxon>
        <taxon>Pseudomonadati</taxon>
        <taxon>Pseudomonadota</taxon>
        <taxon>Gammaproteobacteria</taxon>
        <taxon>Lysobacterales</taxon>
        <taxon>Rhodanobacteraceae</taxon>
        <taxon>Dokdonella</taxon>
    </lineage>
</organism>
<accession>A0ABV9QSK7</accession>
<dbReference type="RefSeq" id="WP_380019611.1">
    <property type="nucleotide sequence ID" value="NZ_JBHSHD010000005.1"/>
</dbReference>
<keyword evidence="5" id="KW-1185">Reference proteome</keyword>
<gene>
    <name evidence="4" type="ORF">ACFO6Q_05750</name>
</gene>
<dbReference type="SUPFAM" id="SSF69318">
    <property type="entry name" value="Integrin alpha N-terminal domain"/>
    <property type="match status" value="2"/>
</dbReference>